<keyword evidence="5 10" id="KW-0819">tRNA processing</keyword>
<evidence type="ECO:0000256" key="2">
    <source>
        <dbReference type="ARBA" id="ARBA00003213"/>
    </source>
</evidence>
<accession>A0A1F6XW00</accession>
<comment type="similarity">
    <text evidence="3 10 13">Belongs to the IPP transferase family.</text>
</comment>
<dbReference type="PANTHER" id="PTHR11088">
    <property type="entry name" value="TRNA DIMETHYLALLYLTRANSFERASE"/>
    <property type="match status" value="1"/>
</dbReference>
<evidence type="ECO:0000256" key="4">
    <source>
        <dbReference type="ARBA" id="ARBA00022679"/>
    </source>
</evidence>
<dbReference type="AlphaFoldDB" id="A0A1F6XW00"/>
<keyword evidence="6 10" id="KW-0547">Nucleotide-binding</keyword>
<dbReference type="InterPro" id="IPR018022">
    <property type="entry name" value="IPT"/>
</dbReference>
<evidence type="ECO:0000256" key="7">
    <source>
        <dbReference type="ARBA" id="ARBA00022840"/>
    </source>
</evidence>
<dbReference type="Gene3D" id="3.40.50.300">
    <property type="entry name" value="P-loop containing nucleotide triphosphate hydrolases"/>
    <property type="match status" value="1"/>
</dbReference>
<comment type="caution">
    <text evidence="10">Lacks conserved residue(s) required for the propagation of feature annotation.</text>
</comment>
<dbReference type="SUPFAM" id="SSF52540">
    <property type="entry name" value="P-loop containing nucleoside triphosphate hydrolases"/>
    <property type="match status" value="1"/>
</dbReference>
<evidence type="ECO:0000256" key="6">
    <source>
        <dbReference type="ARBA" id="ARBA00022741"/>
    </source>
</evidence>
<keyword evidence="4 10" id="KW-0808">Transferase</keyword>
<evidence type="ECO:0000313" key="14">
    <source>
        <dbReference type="EMBL" id="OGI98310.1"/>
    </source>
</evidence>
<comment type="function">
    <text evidence="2 10 12">Catalyzes the transfer of a dimethylallyl group onto the adenine at position 37 in tRNAs that read codons beginning with uridine, leading to the formation of N6-(dimethylallyl)adenosine (i(6)A).</text>
</comment>
<comment type="subunit">
    <text evidence="10">Monomer.</text>
</comment>
<dbReference type="EMBL" id="MFVK01000037">
    <property type="protein sequence ID" value="OGI98310.1"/>
    <property type="molecule type" value="Genomic_DNA"/>
</dbReference>
<evidence type="ECO:0000256" key="12">
    <source>
        <dbReference type="RuleBase" id="RU003784"/>
    </source>
</evidence>
<evidence type="ECO:0000256" key="13">
    <source>
        <dbReference type="RuleBase" id="RU003785"/>
    </source>
</evidence>
<feature type="region of interest" description="Interaction with substrate tRNA" evidence="10">
    <location>
        <begin position="36"/>
        <end position="39"/>
    </location>
</feature>
<dbReference type="Pfam" id="PF01715">
    <property type="entry name" value="IPPT"/>
    <property type="match status" value="1"/>
</dbReference>
<dbReference type="Proteomes" id="UP000176479">
    <property type="component" value="Unassembled WGS sequence"/>
</dbReference>
<dbReference type="GO" id="GO:0006400">
    <property type="term" value="P:tRNA modification"/>
    <property type="evidence" value="ECO:0007669"/>
    <property type="project" value="TreeGrafter"/>
</dbReference>
<keyword evidence="8 10" id="KW-0460">Magnesium</keyword>
<evidence type="ECO:0000313" key="15">
    <source>
        <dbReference type="Proteomes" id="UP000176479"/>
    </source>
</evidence>
<dbReference type="GO" id="GO:0052381">
    <property type="term" value="F:tRNA dimethylallyltransferase activity"/>
    <property type="evidence" value="ECO:0007669"/>
    <property type="project" value="UniProtKB-UniRule"/>
</dbReference>
<dbReference type="InterPro" id="IPR039657">
    <property type="entry name" value="Dimethylallyltransferase"/>
</dbReference>
<dbReference type="GO" id="GO:0005524">
    <property type="term" value="F:ATP binding"/>
    <property type="evidence" value="ECO:0007669"/>
    <property type="project" value="UniProtKB-UniRule"/>
</dbReference>
<comment type="caution">
    <text evidence="14">The sequence shown here is derived from an EMBL/GenBank/DDBJ whole genome shotgun (WGS) entry which is preliminary data.</text>
</comment>
<dbReference type="PANTHER" id="PTHR11088:SF60">
    <property type="entry name" value="TRNA DIMETHYLALLYLTRANSFERASE"/>
    <property type="match status" value="1"/>
</dbReference>
<evidence type="ECO:0000256" key="10">
    <source>
        <dbReference type="HAMAP-Rule" id="MF_00185"/>
    </source>
</evidence>
<comment type="cofactor">
    <cofactor evidence="1 10">
        <name>Mg(2+)</name>
        <dbReference type="ChEBI" id="CHEBI:18420"/>
    </cofactor>
</comment>
<dbReference type="Gene3D" id="1.10.20.140">
    <property type="match status" value="1"/>
</dbReference>
<dbReference type="EC" id="2.5.1.75" evidence="10"/>
<comment type="catalytic activity">
    <reaction evidence="9 10 11">
        <text>adenosine(37) in tRNA + dimethylallyl diphosphate = N(6)-dimethylallyladenosine(37) in tRNA + diphosphate</text>
        <dbReference type="Rhea" id="RHEA:26482"/>
        <dbReference type="Rhea" id="RHEA-COMP:10162"/>
        <dbReference type="Rhea" id="RHEA-COMP:10375"/>
        <dbReference type="ChEBI" id="CHEBI:33019"/>
        <dbReference type="ChEBI" id="CHEBI:57623"/>
        <dbReference type="ChEBI" id="CHEBI:74411"/>
        <dbReference type="ChEBI" id="CHEBI:74415"/>
        <dbReference type="EC" id="2.5.1.75"/>
    </reaction>
</comment>
<keyword evidence="7 10" id="KW-0067">ATP-binding</keyword>
<feature type="site" description="Interaction with substrate tRNA" evidence="10">
    <location>
        <position position="125"/>
    </location>
</feature>
<sequence length="304" mass="34997">MKRIKVIIIVGPTSSGKSDLAVLVAKRFRGEVVSADSRQVYKGMDIGTGKITKKEMKGIPHHLLDVVSPKETFTVAKFKKLAEKTIKEINAKNKLPIICGGTGLYVDAFLYDWDIPKVSPKPEIRKSIQYKTTEELFKMLSGLDPARAATIDKNNKVRLVRALEIVLATGAPVPSFKPFEKKNSPYEFIKIGIRTSNEELKSRIHTRLLKRLKQGMVSEVEKLHRQGVSWKRLDSFGLEYRWVSRYLRGLINEEEMIKTLEKEIWHYAKRQMTWFKRDKNTIWLNSPQKASREVQDFLGREVLP</sequence>
<name>A0A1F6XW00_9BACT</name>
<organism evidence="14 15">
    <name type="scientific">Candidatus Nomurabacteria bacterium RIFCSPLOWO2_02_FULL_40_10</name>
    <dbReference type="NCBI Taxonomy" id="1801786"/>
    <lineage>
        <taxon>Bacteria</taxon>
        <taxon>Candidatus Nomuraibacteriota</taxon>
    </lineage>
</organism>
<proteinExistence type="inferred from homology"/>
<evidence type="ECO:0000256" key="8">
    <source>
        <dbReference type="ARBA" id="ARBA00022842"/>
    </source>
</evidence>
<evidence type="ECO:0000256" key="3">
    <source>
        <dbReference type="ARBA" id="ARBA00005842"/>
    </source>
</evidence>
<evidence type="ECO:0000256" key="1">
    <source>
        <dbReference type="ARBA" id="ARBA00001946"/>
    </source>
</evidence>
<feature type="binding site" evidence="10">
    <location>
        <begin position="11"/>
        <end position="18"/>
    </location>
    <ligand>
        <name>ATP</name>
        <dbReference type="ChEBI" id="CHEBI:30616"/>
    </ligand>
</feature>
<gene>
    <name evidence="10" type="primary">miaA</name>
    <name evidence="14" type="ORF">A3H53_04825</name>
</gene>
<dbReference type="HAMAP" id="MF_00185">
    <property type="entry name" value="IPP_trans"/>
    <property type="match status" value="1"/>
</dbReference>
<evidence type="ECO:0000256" key="9">
    <source>
        <dbReference type="ARBA" id="ARBA00049563"/>
    </source>
</evidence>
<dbReference type="NCBIfam" id="TIGR00174">
    <property type="entry name" value="miaA"/>
    <property type="match status" value="1"/>
</dbReference>
<feature type="site" description="Interaction with substrate tRNA" evidence="10">
    <location>
        <position position="102"/>
    </location>
</feature>
<feature type="binding site" evidence="10">
    <location>
        <begin position="13"/>
        <end position="18"/>
    </location>
    <ligand>
        <name>substrate</name>
    </ligand>
</feature>
<protein>
    <recommendedName>
        <fullName evidence="10">tRNA dimethylallyltransferase</fullName>
        <ecNumber evidence="10">2.5.1.75</ecNumber>
    </recommendedName>
    <alternativeName>
        <fullName evidence="10">Dimethylallyl diphosphate:tRNA dimethylallyltransferase</fullName>
        <shortName evidence="10">DMAPP:tRNA dimethylallyltransferase</shortName>
        <shortName evidence="10">DMATase</shortName>
    </alternativeName>
    <alternativeName>
        <fullName evidence="10">Isopentenyl-diphosphate:tRNA isopentenyltransferase</fullName>
        <shortName evidence="10">IPP transferase</shortName>
        <shortName evidence="10">IPPT</shortName>
        <shortName evidence="10">IPTase</shortName>
    </alternativeName>
</protein>
<reference evidence="14 15" key="1">
    <citation type="journal article" date="2016" name="Nat. Commun.">
        <title>Thousands of microbial genomes shed light on interconnected biogeochemical processes in an aquifer system.</title>
        <authorList>
            <person name="Anantharaman K."/>
            <person name="Brown C.T."/>
            <person name="Hug L.A."/>
            <person name="Sharon I."/>
            <person name="Castelle C.J."/>
            <person name="Probst A.J."/>
            <person name="Thomas B.C."/>
            <person name="Singh A."/>
            <person name="Wilkins M.J."/>
            <person name="Karaoz U."/>
            <person name="Brodie E.L."/>
            <person name="Williams K.H."/>
            <person name="Hubbard S.S."/>
            <person name="Banfield J.F."/>
        </authorList>
    </citation>
    <scope>NUCLEOTIDE SEQUENCE [LARGE SCALE GENOMIC DNA]</scope>
</reference>
<evidence type="ECO:0000256" key="11">
    <source>
        <dbReference type="RuleBase" id="RU003783"/>
    </source>
</evidence>
<dbReference type="InterPro" id="IPR027417">
    <property type="entry name" value="P-loop_NTPase"/>
</dbReference>
<evidence type="ECO:0000256" key="5">
    <source>
        <dbReference type="ARBA" id="ARBA00022694"/>
    </source>
</evidence>